<evidence type="ECO:0000313" key="2">
    <source>
        <dbReference type="EMBL" id="OWQ54661.1"/>
    </source>
</evidence>
<protein>
    <recommendedName>
        <fullName evidence="1">Regulator of ribonuclease activity B domain-containing protein</fullName>
    </recommendedName>
</protein>
<dbReference type="OrthoDB" id="894113at2"/>
<evidence type="ECO:0000259" key="1">
    <source>
        <dbReference type="Pfam" id="PF06877"/>
    </source>
</evidence>
<comment type="caution">
    <text evidence="2">The sequence shown here is derived from an EMBL/GenBank/DDBJ whole genome shotgun (WGS) entry which is preliminary data.</text>
</comment>
<dbReference type="Proteomes" id="UP000198157">
    <property type="component" value="Unassembled WGS sequence"/>
</dbReference>
<dbReference type="Pfam" id="PF06877">
    <property type="entry name" value="RraB"/>
    <property type="match status" value="1"/>
</dbReference>
<gene>
    <name evidence="2" type="ORF">CEE60_07555</name>
</gene>
<dbReference type="AlphaFoldDB" id="A0A2D0AJS5"/>
<dbReference type="Gene3D" id="3.30.70.970">
    <property type="entry name" value="RraB-like"/>
    <property type="match status" value="1"/>
</dbReference>
<feature type="domain" description="Regulator of ribonuclease activity B" evidence="1">
    <location>
        <begin position="7"/>
        <end position="108"/>
    </location>
</feature>
<organism evidence="2 3">
    <name type="scientific">Stenotrophomonas maltophilia</name>
    <name type="common">Pseudomonas maltophilia</name>
    <name type="synonym">Xanthomonas maltophilia</name>
    <dbReference type="NCBI Taxonomy" id="40324"/>
    <lineage>
        <taxon>Bacteria</taxon>
        <taxon>Pseudomonadati</taxon>
        <taxon>Pseudomonadota</taxon>
        <taxon>Gammaproteobacteria</taxon>
        <taxon>Lysobacterales</taxon>
        <taxon>Lysobacteraceae</taxon>
        <taxon>Stenotrophomonas</taxon>
        <taxon>Stenotrophomonas maltophilia group</taxon>
    </lineage>
</organism>
<name>A0A2D0AJS5_STEMA</name>
<reference evidence="2 3" key="1">
    <citation type="submission" date="2017-06" db="EMBL/GenBank/DDBJ databases">
        <authorList>
            <person name="Kim H.J."/>
            <person name="Triplett B.A."/>
        </authorList>
    </citation>
    <scope>NUCLEOTIDE SEQUENCE [LARGE SCALE GENOMIC DNA]</scope>
    <source>
        <strain evidence="2 3">13146</strain>
    </source>
</reference>
<accession>A0A2D0AJS5</accession>
<dbReference type="EMBL" id="NIVS01000017">
    <property type="protein sequence ID" value="OWQ54661.1"/>
    <property type="molecule type" value="Genomic_DNA"/>
</dbReference>
<dbReference type="InterPro" id="IPR036701">
    <property type="entry name" value="RraB-like_sf"/>
</dbReference>
<proteinExistence type="predicted"/>
<dbReference type="InterPro" id="IPR009671">
    <property type="entry name" value="RraB_dom"/>
</dbReference>
<sequence length="113" mass="12742">MDITAINEMFANIRENTDWDLNGPMLWGYFFVNTTPEPLHGLGDKLVERGYTLVEVFEPDLEEGEAPYHVLHVERAEVHTEASLDARNHELQALAEANGVEDYDGMDVGPVEI</sequence>
<evidence type="ECO:0000313" key="3">
    <source>
        <dbReference type="Proteomes" id="UP000198157"/>
    </source>
</evidence>